<dbReference type="PROSITE" id="PS51645">
    <property type="entry name" value="PHR_CRY_ALPHA_BETA"/>
    <property type="match status" value="1"/>
</dbReference>
<dbReference type="Gene3D" id="3.90.660.10">
    <property type="match status" value="1"/>
</dbReference>
<dbReference type="EMBL" id="VWOX01000004">
    <property type="protein sequence ID" value="KAA5544511.1"/>
    <property type="molecule type" value="Genomic_DNA"/>
</dbReference>
<evidence type="ECO:0000259" key="2">
    <source>
        <dbReference type="PROSITE" id="PS51645"/>
    </source>
</evidence>
<dbReference type="Gene3D" id="3.40.50.620">
    <property type="entry name" value="HUPs"/>
    <property type="match status" value="1"/>
</dbReference>
<dbReference type="AlphaFoldDB" id="A0A5M6DAE8"/>
<dbReference type="Pfam" id="PF00875">
    <property type="entry name" value="DNA_photolyase"/>
    <property type="match status" value="1"/>
</dbReference>
<dbReference type="InterPro" id="IPR036155">
    <property type="entry name" value="Crypto/Photolyase_N_sf"/>
</dbReference>
<dbReference type="SUPFAM" id="SSF51905">
    <property type="entry name" value="FAD/NAD(P)-binding domain"/>
    <property type="match status" value="1"/>
</dbReference>
<dbReference type="Pfam" id="PF01593">
    <property type="entry name" value="Amino_oxidase"/>
    <property type="match status" value="1"/>
</dbReference>
<gene>
    <name evidence="3" type="ORF">FYK55_09285</name>
</gene>
<comment type="caution">
    <text evidence="3">The sequence shown here is derived from an EMBL/GenBank/DDBJ whole genome shotgun (WGS) entry which is preliminary data.</text>
</comment>
<feature type="domain" description="Photolyase/cryptochrome alpha/beta" evidence="2">
    <location>
        <begin position="28"/>
        <end position="159"/>
    </location>
</feature>
<accession>A0A5M6DAE8</accession>
<dbReference type="InterPro" id="IPR052219">
    <property type="entry name" value="Photolyase_Class-2"/>
</dbReference>
<dbReference type="PRINTS" id="PR00419">
    <property type="entry name" value="ADXRDTASE"/>
</dbReference>
<comment type="cofactor">
    <cofactor evidence="1">
        <name>(6R)-5,10-methylene-5,6,7,8-tetrahydrofolate</name>
        <dbReference type="ChEBI" id="CHEBI:15636"/>
    </cofactor>
</comment>
<dbReference type="SUPFAM" id="SSF52425">
    <property type="entry name" value="Cryptochrome/photolyase, N-terminal domain"/>
    <property type="match status" value="1"/>
</dbReference>
<dbReference type="InterPro" id="IPR014729">
    <property type="entry name" value="Rossmann-like_a/b/a_fold"/>
</dbReference>
<dbReference type="GO" id="GO:0000719">
    <property type="term" value="P:photoreactive repair"/>
    <property type="evidence" value="ECO:0007669"/>
    <property type="project" value="TreeGrafter"/>
</dbReference>
<dbReference type="Gene3D" id="1.25.40.80">
    <property type="match status" value="1"/>
</dbReference>
<keyword evidence="4" id="KW-1185">Reference proteome</keyword>
<dbReference type="Pfam" id="PF13450">
    <property type="entry name" value="NAD_binding_8"/>
    <property type="match status" value="1"/>
</dbReference>
<reference evidence="3 4" key="1">
    <citation type="submission" date="2019-08" db="EMBL/GenBank/DDBJ databases">
        <authorList>
            <person name="Dhanesh K."/>
            <person name="Kumar G."/>
            <person name="Sasikala C."/>
            <person name="Venkata Ramana C."/>
        </authorList>
    </citation>
    <scope>NUCLEOTIDE SEQUENCE [LARGE SCALE GENOMIC DNA]</scope>
    <source>
        <strain evidence="3 4">JC645</strain>
    </source>
</reference>
<dbReference type="InterPro" id="IPR036188">
    <property type="entry name" value="FAD/NAD-bd_sf"/>
</dbReference>
<dbReference type="Proteomes" id="UP000324479">
    <property type="component" value="Unassembled WGS sequence"/>
</dbReference>
<dbReference type="Gene3D" id="1.10.579.10">
    <property type="entry name" value="DNA Cyclobutane Dipyrimidine Photolyase, subunit A, domain 3"/>
    <property type="match status" value="1"/>
</dbReference>
<dbReference type="InterPro" id="IPR006050">
    <property type="entry name" value="DNA_photolyase_N"/>
</dbReference>
<evidence type="ECO:0000256" key="1">
    <source>
        <dbReference type="ARBA" id="ARBA00001932"/>
    </source>
</evidence>
<dbReference type="GO" id="GO:0003904">
    <property type="term" value="F:deoxyribodipyrimidine photo-lyase activity"/>
    <property type="evidence" value="ECO:0007669"/>
    <property type="project" value="TreeGrafter"/>
</dbReference>
<dbReference type="RefSeq" id="WP_150076121.1">
    <property type="nucleotide sequence ID" value="NZ_VWOX01000004.1"/>
</dbReference>
<dbReference type="SUPFAM" id="SSF48173">
    <property type="entry name" value="Cryptochrome/photolyase FAD-binding domain"/>
    <property type="match status" value="1"/>
</dbReference>
<dbReference type="PANTHER" id="PTHR10211:SF0">
    <property type="entry name" value="DEOXYRIBODIPYRIMIDINE PHOTO-LYASE"/>
    <property type="match status" value="1"/>
</dbReference>
<organism evidence="3 4">
    <name type="scientific">Roseiconus nitratireducens</name>
    <dbReference type="NCBI Taxonomy" id="2605748"/>
    <lineage>
        <taxon>Bacteria</taxon>
        <taxon>Pseudomonadati</taxon>
        <taxon>Planctomycetota</taxon>
        <taxon>Planctomycetia</taxon>
        <taxon>Pirellulales</taxon>
        <taxon>Pirellulaceae</taxon>
        <taxon>Roseiconus</taxon>
    </lineage>
</organism>
<proteinExistence type="predicted"/>
<dbReference type="PANTHER" id="PTHR10211">
    <property type="entry name" value="DEOXYRIBODIPYRIMIDINE PHOTOLYASE"/>
    <property type="match status" value="1"/>
</dbReference>
<evidence type="ECO:0000313" key="4">
    <source>
        <dbReference type="Proteomes" id="UP000324479"/>
    </source>
</evidence>
<dbReference type="GO" id="GO:0016491">
    <property type="term" value="F:oxidoreductase activity"/>
    <property type="evidence" value="ECO:0007669"/>
    <property type="project" value="InterPro"/>
</dbReference>
<dbReference type="Gene3D" id="3.50.50.60">
    <property type="entry name" value="FAD/NAD(P)-binding domain"/>
    <property type="match status" value="1"/>
</dbReference>
<sequence>MDRSLPEHLDERIRWWVSPDHASGGPGQFVLYWMHTALRAHENPALDSAICLARQNGLPLLVYHGLSEQYPYACDRHHAFILQGHRDVQRQLSDRGIVAAFHLQRQGNRGPYLRDLTRAAAVLVTEEMPVPPVTGWLERLSVTTETPIATVDCSCLAPVTLVDRSFTRAAEFRREVQPLHEERLQRPYVEQDIDVSMCDLDWMTQTFGLSPLCLQDADLAKLIGQCRIDHTVAPVADTPGGSRAGYARWKKFREQSLRRYGHARRNAARRDGTSRMSAYLHYGMVSPFRIAREAAAEGATKYLDELLTWRELSFHFCFHHRDEIDSLDSIPDWARTTLRQHAKDPREEDCSWERLARGNSGRPLWDAAQRSLLKHGELHNDLRMTWGKAFLPWASSPERALQLTLDLNHRYALDGRNPSSFGGVLWCYGQFDHPFDQDRPILGTIRPRCLEQHAERLDLQRFTKIADRPIAASLPRVAIVGAGMAGLTAARTLSDHGIDVTVFDKSRGVGGRMSTRRVELPGRGVLRFDHGAQYFTARDGRFCRLVNSWMHDGLAQPWLGRIVQLSADGSIEEEKRGTARYVGVPGMNQIAKHLAADLVTRLRTPITRVAGQPGSWTLHDQSGETHGPFEIVLCNCPPDQTLRLIDGISRLAEPVRQVEMRPCWAVMLAADCLGDLPFDGAFVQDSPISWIASDHAKPGRDQPPTWMIHASADWSLRHLECDPEMVSETLVAQFRSLVGREAGPVLFRQAHRWRYAVPASPLESESLYDATEGIGVCGDWCGGARIEAAYLSGSALAGAVLRDHTIDRPAWGIDRPHQPSLFAS</sequence>
<protein>
    <submittedName>
        <fullName evidence="3">FAD-dependent oxidoreductase</fullName>
    </submittedName>
</protein>
<name>A0A5M6DAE8_9BACT</name>
<evidence type="ECO:0000313" key="3">
    <source>
        <dbReference type="EMBL" id="KAA5544511.1"/>
    </source>
</evidence>
<dbReference type="InterPro" id="IPR002937">
    <property type="entry name" value="Amino_oxidase"/>
</dbReference>
<dbReference type="InterPro" id="IPR036134">
    <property type="entry name" value="Crypto/Photolyase_FAD-like_sf"/>
</dbReference>